<keyword evidence="3 6" id="KW-0251">Elongation factor</keyword>
<proteinExistence type="inferred from homology"/>
<name>A0A1F2WFQ2_9ACTN</name>
<dbReference type="AlphaFoldDB" id="A0A1F2WFQ2"/>
<dbReference type="FunFam" id="1.10.8.10:FF:000001">
    <property type="entry name" value="Elongation factor Ts"/>
    <property type="match status" value="1"/>
</dbReference>
<evidence type="ECO:0000259" key="9">
    <source>
        <dbReference type="Pfam" id="PF00889"/>
    </source>
</evidence>
<dbReference type="Gene3D" id="1.10.8.10">
    <property type="entry name" value="DNA helicase RuvA subunit, C-terminal domain"/>
    <property type="match status" value="1"/>
</dbReference>
<dbReference type="SUPFAM" id="SSF46934">
    <property type="entry name" value="UBA-like"/>
    <property type="match status" value="1"/>
</dbReference>
<dbReference type="SUPFAM" id="SSF54713">
    <property type="entry name" value="Elongation factor Ts (EF-Ts), dimerisation domain"/>
    <property type="match status" value="1"/>
</dbReference>
<accession>A0A1F2WFQ2</accession>
<dbReference type="CDD" id="cd14275">
    <property type="entry name" value="UBA_EF-Ts"/>
    <property type="match status" value="1"/>
</dbReference>
<comment type="similarity">
    <text evidence="1 6 7">Belongs to the EF-Ts family.</text>
</comment>
<dbReference type="FunFam" id="1.10.286.20:FF:000001">
    <property type="entry name" value="Elongation factor Ts"/>
    <property type="match status" value="1"/>
</dbReference>
<feature type="domain" description="Translation elongation factor EFTs/EF1B dimerisation" evidence="9">
    <location>
        <begin position="31"/>
        <end position="197"/>
    </location>
</feature>
<evidence type="ECO:0000256" key="3">
    <source>
        <dbReference type="ARBA" id="ARBA00022768"/>
    </source>
</evidence>
<dbReference type="NCBIfam" id="TIGR00116">
    <property type="entry name" value="tsf"/>
    <property type="match status" value="1"/>
</dbReference>
<dbReference type="InterPro" id="IPR014039">
    <property type="entry name" value="Transl_elong_EFTs/EF1B_dimer"/>
</dbReference>
<evidence type="ECO:0000256" key="8">
    <source>
        <dbReference type="RuleBase" id="RU000643"/>
    </source>
</evidence>
<evidence type="ECO:0000256" key="6">
    <source>
        <dbReference type="HAMAP-Rule" id="MF_00050"/>
    </source>
</evidence>
<dbReference type="PROSITE" id="PS01127">
    <property type="entry name" value="EF_TS_2"/>
    <property type="match status" value="1"/>
</dbReference>
<keyword evidence="6" id="KW-0963">Cytoplasm</keyword>
<evidence type="ECO:0000313" key="11">
    <source>
        <dbReference type="Proteomes" id="UP000177876"/>
    </source>
</evidence>
<evidence type="ECO:0000313" key="10">
    <source>
        <dbReference type="EMBL" id="OFW55698.1"/>
    </source>
</evidence>
<feature type="region of interest" description="Involved in Mg(2+) ion dislocation from EF-Tu" evidence="6">
    <location>
        <begin position="81"/>
        <end position="84"/>
    </location>
</feature>
<dbReference type="InterPro" id="IPR036402">
    <property type="entry name" value="EF-Ts_dimer_sf"/>
</dbReference>
<dbReference type="GO" id="GO:0005737">
    <property type="term" value="C:cytoplasm"/>
    <property type="evidence" value="ECO:0007669"/>
    <property type="project" value="UniProtKB-SubCell"/>
</dbReference>
<dbReference type="InterPro" id="IPR001816">
    <property type="entry name" value="Transl_elong_EFTs/EF1B"/>
</dbReference>
<dbReference type="Gene3D" id="3.30.479.20">
    <property type="entry name" value="Elongation factor Ts, dimerisation domain"/>
    <property type="match status" value="1"/>
</dbReference>
<dbReference type="Pfam" id="PF00889">
    <property type="entry name" value="EF_TS"/>
    <property type="match status" value="1"/>
</dbReference>
<protein>
    <recommendedName>
        <fullName evidence="2 6">Elongation factor Ts</fullName>
        <shortName evidence="6">EF-Ts</shortName>
    </recommendedName>
</protein>
<evidence type="ECO:0000256" key="2">
    <source>
        <dbReference type="ARBA" id="ARBA00016956"/>
    </source>
</evidence>
<evidence type="ECO:0000256" key="7">
    <source>
        <dbReference type="RuleBase" id="RU000642"/>
    </source>
</evidence>
<organism evidence="10 11">
    <name type="scientific">Candidatus Solincola sediminis</name>
    <dbReference type="NCBI Taxonomy" id="1797199"/>
    <lineage>
        <taxon>Bacteria</taxon>
        <taxon>Bacillati</taxon>
        <taxon>Actinomycetota</taxon>
        <taxon>Candidatus Geothermincolia</taxon>
        <taxon>Candidatus Geothermincolales</taxon>
        <taxon>Candidatus Geothermincolaceae</taxon>
        <taxon>Candidatus Solincola</taxon>
    </lineage>
</organism>
<dbReference type="Gene3D" id="1.10.286.20">
    <property type="match status" value="1"/>
</dbReference>
<comment type="caution">
    <text evidence="10">The sequence shown here is derived from an EMBL/GenBank/DDBJ whole genome shotgun (WGS) entry which is preliminary data.</text>
</comment>
<evidence type="ECO:0000256" key="1">
    <source>
        <dbReference type="ARBA" id="ARBA00005532"/>
    </source>
</evidence>
<evidence type="ECO:0000256" key="4">
    <source>
        <dbReference type="ARBA" id="ARBA00022917"/>
    </source>
</evidence>
<dbReference type="STRING" id="1797197.A2Y75_05825"/>
<dbReference type="PROSITE" id="PS01126">
    <property type="entry name" value="EF_TS_1"/>
    <property type="match status" value="1"/>
</dbReference>
<reference evidence="10 11" key="1">
    <citation type="journal article" date="2016" name="Nat. Commun.">
        <title>Thousands of microbial genomes shed light on interconnected biogeochemical processes in an aquifer system.</title>
        <authorList>
            <person name="Anantharaman K."/>
            <person name="Brown C.T."/>
            <person name="Hug L.A."/>
            <person name="Sharon I."/>
            <person name="Castelle C.J."/>
            <person name="Probst A.J."/>
            <person name="Thomas B.C."/>
            <person name="Singh A."/>
            <person name="Wilkins M.J."/>
            <person name="Karaoz U."/>
            <person name="Brodie E.L."/>
            <person name="Williams K.H."/>
            <person name="Hubbard S.S."/>
            <person name="Banfield J.F."/>
        </authorList>
    </citation>
    <scope>NUCLEOTIDE SEQUENCE [LARGE SCALE GENOMIC DNA]</scope>
</reference>
<keyword evidence="4 6" id="KW-0648">Protein biosynthesis</keyword>
<comment type="subcellular location">
    <subcellularLocation>
        <location evidence="6 8">Cytoplasm</location>
    </subcellularLocation>
</comment>
<gene>
    <name evidence="6" type="primary">tsf</name>
    <name evidence="10" type="ORF">A2Y75_05825</name>
</gene>
<dbReference type="InterPro" id="IPR009060">
    <property type="entry name" value="UBA-like_sf"/>
</dbReference>
<dbReference type="HAMAP" id="MF_00050">
    <property type="entry name" value="EF_Ts"/>
    <property type="match status" value="1"/>
</dbReference>
<sequence>MEITAKQVKELREATGAGIMDSKKALEESQGDVEKAVRILREKGLAGAQKKMGRVASEGIVDAYIHLNNRIGVLLEVNCETDFVARNETFRCMVHDIALHIAASSPLYVSPEDIPENILEVEKEINRARAIKEGKPEQVVDKIVEGRLKKFYEEVCLLDQPFIRDPETTIGELVRETIAAVGENIVVRRFSRFQIGEALPE</sequence>
<evidence type="ECO:0000256" key="5">
    <source>
        <dbReference type="ARBA" id="ARBA00025453"/>
    </source>
</evidence>
<dbReference type="PANTHER" id="PTHR11741:SF0">
    <property type="entry name" value="ELONGATION FACTOR TS, MITOCHONDRIAL"/>
    <property type="match status" value="1"/>
</dbReference>
<comment type="function">
    <text evidence="5 6 7">Associates with the EF-Tu.GDP complex and induces the exchange of GDP to GTP. It remains bound to the aminoacyl-tRNA.EF-Tu.GTP complex up to the GTP hydrolysis stage on the ribosome.</text>
</comment>
<dbReference type="PANTHER" id="PTHR11741">
    <property type="entry name" value="ELONGATION FACTOR TS"/>
    <property type="match status" value="1"/>
</dbReference>
<dbReference type="GO" id="GO:0003746">
    <property type="term" value="F:translation elongation factor activity"/>
    <property type="evidence" value="ECO:0007669"/>
    <property type="project" value="UniProtKB-UniRule"/>
</dbReference>
<dbReference type="EMBL" id="MELK01000052">
    <property type="protein sequence ID" value="OFW55698.1"/>
    <property type="molecule type" value="Genomic_DNA"/>
</dbReference>
<dbReference type="Proteomes" id="UP000177876">
    <property type="component" value="Unassembled WGS sequence"/>
</dbReference>
<dbReference type="InterPro" id="IPR018101">
    <property type="entry name" value="Transl_elong_Ts_CS"/>
</dbReference>